<keyword evidence="4 6" id="KW-1133">Transmembrane helix</keyword>
<dbReference type="PANTHER" id="PTHR34187:SF2">
    <property type="entry name" value="DUF202 DOMAIN-CONTAINING PROTEIN"/>
    <property type="match status" value="1"/>
</dbReference>
<dbReference type="EMBL" id="BRYA01001224">
    <property type="protein sequence ID" value="GMI40563.1"/>
    <property type="molecule type" value="Genomic_DNA"/>
</dbReference>
<evidence type="ECO:0000313" key="9">
    <source>
        <dbReference type="Proteomes" id="UP001165065"/>
    </source>
</evidence>
<feature type="transmembrane region" description="Helical" evidence="6">
    <location>
        <begin position="21"/>
        <end position="40"/>
    </location>
</feature>
<dbReference type="GO" id="GO:0005886">
    <property type="term" value="C:plasma membrane"/>
    <property type="evidence" value="ECO:0007669"/>
    <property type="project" value="UniProtKB-SubCell"/>
</dbReference>
<dbReference type="Pfam" id="PF02656">
    <property type="entry name" value="DUF202"/>
    <property type="match status" value="1"/>
</dbReference>
<protein>
    <recommendedName>
        <fullName evidence="7">DUF202 domain-containing protein</fullName>
    </recommendedName>
</protein>
<evidence type="ECO:0000313" key="8">
    <source>
        <dbReference type="EMBL" id="GMI40563.1"/>
    </source>
</evidence>
<comment type="subcellular location">
    <subcellularLocation>
        <location evidence="1">Cell membrane</location>
        <topology evidence="1">Multi-pass membrane protein</topology>
    </subcellularLocation>
</comment>
<sequence>MSTLVPNTGSTARDHLANERTLLAWVRTSIALIALGIAIAKFSSDENDENAQLTGTIVGSILVVQGSSMILYAQARYHENANRIKDGDFSINTGGINIVLASIVLVGVFSIIIIISTSKWNKV</sequence>
<feature type="transmembrane region" description="Helical" evidence="6">
    <location>
        <begin position="94"/>
        <end position="115"/>
    </location>
</feature>
<keyword evidence="9" id="KW-1185">Reference proteome</keyword>
<feature type="domain" description="DUF202" evidence="7">
    <location>
        <begin position="13"/>
        <end position="82"/>
    </location>
</feature>
<feature type="transmembrane region" description="Helical" evidence="6">
    <location>
        <begin position="52"/>
        <end position="73"/>
    </location>
</feature>
<evidence type="ECO:0000256" key="2">
    <source>
        <dbReference type="ARBA" id="ARBA00022475"/>
    </source>
</evidence>
<dbReference type="InterPro" id="IPR052053">
    <property type="entry name" value="IM_YidH-like"/>
</dbReference>
<keyword evidence="5 6" id="KW-0472">Membrane</keyword>
<dbReference type="PANTHER" id="PTHR34187">
    <property type="entry name" value="FGR18P"/>
    <property type="match status" value="1"/>
</dbReference>
<organism evidence="8 9">
    <name type="scientific">Triparma columacea</name>
    <dbReference type="NCBI Taxonomy" id="722753"/>
    <lineage>
        <taxon>Eukaryota</taxon>
        <taxon>Sar</taxon>
        <taxon>Stramenopiles</taxon>
        <taxon>Ochrophyta</taxon>
        <taxon>Bolidophyceae</taxon>
        <taxon>Parmales</taxon>
        <taxon>Triparmaceae</taxon>
        <taxon>Triparma</taxon>
    </lineage>
</organism>
<reference evidence="9" key="1">
    <citation type="journal article" date="2023" name="Commun. Biol.">
        <title>Genome analysis of Parmales, the sister group of diatoms, reveals the evolutionary specialization of diatoms from phago-mixotrophs to photoautotrophs.</title>
        <authorList>
            <person name="Ban H."/>
            <person name="Sato S."/>
            <person name="Yoshikawa S."/>
            <person name="Yamada K."/>
            <person name="Nakamura Y."/>
            <person name="Ichinomiya M."/>
            <person name="Sato N."/>
            <person name="Blanc-Mathieu R."/>
            <person name="Endo H."/>
            <person name="Kuwata A."/>
            <person name="Ogata H."/>
        </authorList>
    </citation>
    <scope>NUCLEOTIDE SEQUENCE [LARGE SCALE GENOMIC DNA]</scope>
</reference>
<dbReference type="Proteomes" id="UP001165065">
    <property type="component" value="Unassembled WGS sequence"/>
</dbReference>
<evidence type="ECO:0000256" key="1">
    <source>
        <dbReference type="ARBA" id="ARBA00004651"/>
    </source>
</evidence>
<name>A0A9W7L9S5_9STRA</name>
<evidence type="ECO:0000256" key="5">
    <source>
        <dbReference type="ARBA" id="ARBA00023136"/>
    </source>
</evidence>
<accession>A0A9W7L9S5</accession>
<dbReference type="InterPro" id="IPR003807">
    <property type="entry name" value="DUF202"/>
</dbReference>
<comment type="caution">
    <text evidence="8">The sequence shown here is derived from an EMBL/GenBank/DDBJ whole genome shotgun (WGS) entry which is preliminary data.</text>
</comment>
<keyword evidence="2" id="KW-1003">Cell membrane</keyword>
<dbReference type="AlphaFoldDB" id="A0A9W7L9S5"/>
<proteinExistence type="predicted"/>
<keyword evidence="3 6" id="KW-0812">Transmembrane</keyword>
<evidence type="ECO:0000256" key="3">
    <source>
        <dbReference type="ARBA" id="ARBA00022692"/>
    </source>
</evidence>
<dbReference type="OrthoDB" id="199599at2759"/>
<evidence type="ECO:0000259" key="7">
    <source>
        <dbReference type="Pfam" id="PF02656"/>
    </source>
</evidence>
<evidence type="ECO:0000256" key="4">
    <source>
        <dbReference type="ARBA" id="ARBA00022989"/>
    </source>
</evidence>
<evidence type="ECO:0000256" key="6">
    <source>
        <dbReference type="SAM" id="Phobius"/>
    </source>
</evidence>
<gene>
    <name evidence="8" type="ORF">TrCOL_g3622</name>
</gene>